<reference evidence="1 2" key="1">
    <citation type="journal article" date="2021" name="Nat. Commun.">
        <title>Genetic determinants of endophytism in the Arabidopsis root mycobiome.</title>
        <authorList>
            <person name="Mesny F."/>
            <person name="Miyauchi S."/>
            <person name="Thiergart T."/>
            <person name="Pickel B."/>
            <person name="Atanasova L."/>
            <person name="Karlsson M."/>
            <person name="Huettel B."/>
            <person name="Barry K.W."/>
            <person name="Haridas S."/>
            <person name="Chen C."/>
            <person name="Bauer D."/>
            <person name="Andreopoulos W."/>
            <person name="Pangilinan J."/>
            <person name="LaButti K."/>
            <person name="Riley R."/>
            <person name="Lipzen A."/>
            <person name="Clum A."/>
            <person name="Drula E."/>
            <person name="Henrissat B."/>
            <person name="Kohler A."/>
            <person name="Grigoriev I.V."/>
            <person name="Martin F.M."/>
            <person name="Hacquard S."/>
        </authorList>
    </citation>
    <scope>NUCLEOTIDE SEQUENCE [LARGE SCALE GENOMIC DNA]</scope>
    <source>
        <strain evidence="1 2">MPI-SDFR-AT-0079</strain>
    </source>
</reference>
<proteinExistence type="predicted"/>
<sequence>MRPVDLSPREDFGQGDGMTTSRPHNSQHGRQGVSGTCRQLLLFLLQGCRLRHPRLLPGKLQLRRLPLLRGQHAFRDSTKPDPPDWACCMQRRQTQHRRSSSMHAVPQCSEYSHRLNKHFSGDGTSTAPPEASPSIPFWEQEGGGGLAGYAHPFHLHSLFLMETSGNQKLLVSRQKHEFAEHQTNTPCRQDTTTPSPDRRLAKPIFFAGRARERGGDHQLASRRPHQNSCWAFMHAHTSQSHPRMQG</sequence>
<accession>A0ACB7P911</accession>
<comment type="caution">
    <text evidence="1">The sequence shown here is derived from an EMBL/GenBank/DDBJ whole genome shotgun (WGS) entry which is preliminary data.</text>
</comment>
<protein>
    <submittedName>
        <fullName evidence="1">Uncharacterized protein</fullName>
    </submittedName>
</protein>
<gene>
    <name evidence="1" type="ORF">F5144DRAFT_236570</name>
</gene>
<evidence type="ECO:0000313" key="2">
    <source>
        <dbReference type="Proteomes" id="UP000724584"/>
    </source>
</evidence>
<name>A0ACB7P911_9PEZI</name>
<keyword evidence="2" id="KW-1185">Reference proteome</keyword>
<organism evidence="1 2">
    <name type="scientific">Chaetomium tenue</name>
    <dbReference type="NCBI Taxonomy" id="1854479"/>
    <lineage>
        <taxon>Eukaryota</taxon>
        <taxon>Fungi</taxon>
        <taxon>Dikarya</taxon>
        <taxon>Ascomycota</taxon>
        <taxon>Pezizomycotina</taxon>
        <taxon>Sordariomycetes</taxon>
        <taxon>Sordariomycetidae</taxon>
        <taxon>Sordariales</taxon>
        <taxon>Chaetomiaceae</taxon>
        <taxon>Chaetomium</taxon>
    </lineage>
</organism>
<evidence type="ECO:0000313" key="1">
    <source>
        <dbReference type="EMBL" id="KAH6631949.1"/>
    </source>
</evidence>
<dbReference type="Proteomes" id="UP000724584">
    <property type="component" value="Unassembled WGS sequence"/>
</dbReference>
<dbReference type="EMBL" id="JAGIZQ010000004">
    <property type="protein sequence ID" value="KAH6631949.1"/>
    <property type="molecule type" value="Genomic_DNA"/>
</dbReference>